<dbReference type="PANTHER" id="PTHR14885">
    <property type="entry name" value="CILIA- AND FLAGELLA-ASSOCIATED PROTEIN 43-RELATED"/>
    <property type="match status" value="1"/>
</dbReference>
<evidence type="ECO:0000256" key="8">
    <source>
        <dbReference type="ARBA" id="ARBA00023605"/>
    </source>
</evidence>
<evidence type="ECO:0000313" key="11">
    <source>
        <dbReference type="Proteomes" id="UP000663860"/>
    </source>
</evidence>
<keyword evidence="5" id="KW-0175">Coiled coil</keyword>
<dbReference type="Gene3D" id="2.130.10.10">
    <property type="entry name" value="YVTN repeat-like/Quinoprotein amine dehydrogenase"/>
    <property type="match status" value="1"/>
</dbReference>
<proteinExistence type="inferred from homology"/>
<dbReference type="InterPro" id="IPR015943">
    <property type="entry name" value="WD40/YVTN_repeat-like_dom_sf"/>
</dbReference>
<evidence type="ECO:0000256" key="1">
    <source>
        <dbReference type="ARBA" id="ARBA00004430"/>
    </source>
</evidence>
<dbReference type="Proteomes" id="UP000663860">
    <property type="component" value="Unassembled WGS sequence"/>
</dbReference>
<protein>
    <recommendedName>
        <fullName evidence="9">Cilia- and flagella-associated protein 43</fullName>
    </recommendedName>
</protein>
<dbReference type="SUPFAM" id="SSF50978">
    <property type="entry name" value="WD40 repeat-like"/>
    <property type="match status" value="1"/>
</dbReference>
<keyword evidence="2" id="KW-0963">Cytoplasm</keyword>
<keyword evidence="4" id="KW-0677">Repeat</keyword>
<dbReference type="EMBL" id="CAJNOE010002775">
    <property type="protein sequence ID" value="CAF1492444.1"/>
    <property type="molecule type" value="Genomic_DNA"/>
</dbReference>
<reference evidence="10" key="1">
    <citation type="submission" date="2021-02" db="EMBL/GenBank/DDBJ databases">
        <authorList>
            <person name="Nowell W R."/>
        </authorList>
    </citation>
    <scope>NUCLEOTIDE SEQUENCE</scope>
</reference>
<name>A0A815SPB1_9BILA</name>
<evidence type="ECO:0000256" key="5">
    <source>
        <dbReference type="ARBA" id="ARBA00023054"/>
    </source>
</evidence>
<evidence type="ECO:0000256" key="3">
    <source>
        <dbReference type="ARBA" id="ARBA00022574"/>
    </source>
</evidence>
<evidence type="ECO:0000256" key="4">
    <source>
        <dbReference type="ARBA" id="ARBA00022737"/>
    </source>
</evidence>
<evidence type="ECO:0000256" key="2">
    <source>
        <dbReference type="ARBA" id="ARBA00022490"/>
    </source>
</evidence>
<dbReference type="PANTHER" id="PTHR14885:SF1">
    <property type="entry name" value="CILIA- AND FLAGELLA-ASSOCIATED PROTEIN 43"/>
    <property type="match status" value="1"/>
</dbReference>
<dbReference type="GO" id="GO:0003341">
    <property type="term" value="P:cilium movement"/>
    <property type="evidence" value="ECO:0007669"/>
    <property type="project" value="UniProtKB-ARBA"/>
</dbReference>
<keyword evidence="7" id="KW-0966">Cell projection</keyword>
<evidence type="ECO:0000313" key="10">
    <source>
        <dbReference type="EMBL" id="CAF1492444.1"/>
    </source>
</evidence>
<comment type="subcellular location">
    <subcellularLocation>
        <location evidence="1">Cytoplasm</location>
        <location evidence="1">Cytoskeleton</location>
        <location evidence="1">Cilium axoneme</location>
    </subcellularLocation>
</comment>
<evidence type="ECO:0000256" key="6">
    <source>
        <dbReference type="ARBA" id="ARBA00023212"/>
    </source>
</evidence>
<evidence type="ECO:0000256" key="7">
    <source>
        <dbReference type="ARBA" id="ARBA00023273"/>
    </source>
</evidence>
<keyword evidence="6" id="KW-0206">Cytoskeleton</keyword>
<comment type="caution">
    <text evidence="10">The sequence shown here is derived from an EMBL/GenBank/DDBJ whole genome shotgun (WGS) entry which is preliminary data.</text>
</comment>
<organism evidence="10 11">
    <name type="scientific">Adineta steineri</name>
    <dbReference type="NCBI Taxonomy" id="433720"/>
    <lineage>
        <taxon>Eukaryota</taxon>
        <taxon>Metazoa</taxon>
        <taxon>Spiralia</taxon>
        <taxon>Gnathifera</taxon>
        <taxon>Rotifera</taxon>
        <taxon>Eurotatoria</taxon>
        <taxon>Bdelloidea</taxon>
        <taxon>Adinetida</taxon>
        <taxon>Adinetidae</taxon>
        <taxon>Adineta</taxon>
    </lineage>
</organism>
<gene>
    <name evidence="10" type="ORF">IZO911_LOCUS44560</name>
</gene>
<sequence length="140" mass="16247">MVNSLTDSAGNADTHLFAYADYQKSPIIHLHEYPSLNEIKQFKGGAEFEYTALEFSATDELLSLSTAPDYLLTIWNWRTGIKLAQCETTKKQLVEISFNPNSWFDIGILYSDQINFYTCERRSDKYVLFERQLPLELFNQ</sequence>
<dbReference type="GO" id="GO:0005930">
    <property type="term" value="C:axoneme"/>
    <property type="evidence" value="ECO:0007669"/>
    <property type="project" value="UniProtKB-SubCell"/>
</dbReference>
<accession>A0A815SPB1</accession>
<dbReference type="AlphaFoldDB" id="A0A815SPB1"/>
<dbReference type="GO" id="GO:0060271">
    <property type="term" value="P:cilium assembly"/>
    <property type="evidence" value="ECO:0007669"/>
    <property type="project" value="TreeGrafter"/>
</dbReference>
<keyword evidence="3" id="KW-0853">WD repeat</keyword>
<evidence type="ECO:0000256" key="9">
    <source>
        <dbReference type="ARBA" id="ARBA00023662"/>
    </source>
</evidence>
<comment type="similarity">
    <text evidence="8">Belongs to the CFAP43 family.</text>
</comment>
<dbReference type="InterPro" id="IPR036322">
    <property type="entry name" value="WD40_repeat_dom_sf"/>
</dbReference>
<feature type="non-terminal residue" evidence="10">
    <location>
        <position position="140"/>
    </location>
</feature>